<dbReference type="RefSeq" id="XP_028910348.1">
    <property type="nucleotide sequence ID" value="XM_029054515.2"/>
</dbReference>
<evidence type="ECO:0000313" key="7">
    <source>
        <dbReference type="Ensembl" id="ENSOANP00000004577.3"/>
    </source>
</evidence>
<dbReference type="PANTHER" id="PTHR11220:SF22">
    <property type="entry name" value="HEME-BINDING PROTEIN 1"/>
    <property type="match status" value="1"/>
</dbReference>
<name>F6TBX5_ORNAN</name>
<protein>
    <recommendedName>
        <fullName evidence="6">Heme-binding protein 1</fullName>
    </recommendedName>
</protein>
<keyword evidence="8" id="KW-1185">Reference proteome</keyword>
<comment type="function">
    <text evidence="5">May bind free porphyrinogens that may be present in the cell and thus facilitate removal of these potentially toxic compound. Binds with a high affinity to one molecule of heme or porphyrins. It binds metalloporphyrins, free porphyrins and N-methylprotoporphyrin with similar affinities.</text>
</comment>
<evidence type="ECO:0000256" key="3">
    <source>
        <dbReference type="ARBA" id="ARBA00011245"/>
    </source>
</evidence>
<dbReference type="KEGG" id="oaa:100091896"/>
<dbReference type="Pfam" id="PF04832">
    <property type="entry name" value="SOUL"/>
    <property type="match status" value="1"/>
</dbReference>
<dbReference type="eggNOG" id="ENOG502RYZW">
    <property type="taxonomic scope" value="Eukaryota"/>
</dbReference>
<dbReference type="InterPro" id="IPR006917">
    <property type="entry name" value="SOUL_heme-bd"/>
</dbReference>
<dbReference type="PANTHER" id="PTHR11220">
    <property type="entry name" value="HEME-BINDING PROTEIN-RELATED"/>
    <property type="match status" value="1"/>
</dbReference>
<dbReference type="OMA" id="AYEERTY"/>
<comment type="subunit">
    <text evidence="3">Monomer.</text>
</comment>
<evidence type="ECO:0000256" key="4">
    <source>
        <dbReference type="ARBA" id="ARBA00022490"/>
    </source>
</evidence>
<dbReference type="Bgee" id="ENSOANG00000002880">
    <property type="expression patterns" value="Expressed in liver and 8 other cell types or tissues"/>
</dbReference>
<gene>
    <name evidence="7" type="primary">HEBP1</name>
</gene>
<dbReference type="FunFam" id="3.20.80.10:FF:000003">
    <property type="entry name" value="Heme-binding protein 1"/>
    <property type="match status" value="1"/>
</dbReference>
<dbReference type="Gene3D" id="3.20.80.10">
    <property type="entry name" value="Regulatory factor, effector binding domain"/>
    <property type="match status" value="1"/>
</dbReference>
<dbReference type="STRING" id="9258.ENSOANP00000004577"/>
<evidence type="ECO:0000256" key="5">
    <source>
        <dbReference type="ARBA" id="ARBA00037673"/>
    </source>
</evidence>
<dbReference type="CTD" id="50865"/>
<organism evidence="7 8">
    <name type="scientific">Ornithorhynchus anatinus</name>
    <name type="common">Duckbill platypus</name>
    <dbReference type="NCBI Taxonomy" id="9258"/>
    <lineage>
        <taxon>Eukaryota</taxon>
        <taxon>Metazoa</taxon>
        <taxon>Chordata</taxon>
        <taxon>Craniata</taxon>
        <taxon>Vertebrata</taxon>
        <taxon>Euteleostomi</taxon>
        <taxon>Mammalia</taxon>
        <taxon>Monotremata</taxon>
        <taxon>Ornithorhynchidae</taxon>
        <taxon>Ornithorhynchus</taxon>
    </lineage>
</organism>
<proteinExistence type="inferred from homology"/>
<dbReference type="GO" id="GO:0020037">
    <property type="term" value="F:heme binding"/>
    <property type="evidence" value="ECO:0000318"/>
    <property type="project" value="GO_Central"/>
</dbReference>
<reference evidence="7" key="2">
    <citation type="submission" date="2025-09" db="UniProtKB">
        <authorList>
            <consortium name="Ensembl"/>
        </authorList>
    </citation>
    <scope>IDENTIFICATION</scope>
    <source>
        <strain evidence="7">Glennie</strain>
    </source>
</reference>
<dbReference type="OrthoDB" id="9980274at2759"/>
<evidence type="ECO:0000313" key="8">
    <source>
        <dbReference type="Proteomes" id="UP000002279"/>
    </source>
</evidence>
<dbReference type="InParanoid" id="F6TBX5"/>
<evidence type="ECO:0000256" key="6">
    <source>
        <dbReference type="ARBA" id="ARBA00040755"/>
    </source>
</evidence>
<comment type="subcellular location">
    <subcellularLocation>
        <location evidence="1">Cytoplasm</location>
    </subcellularLocation>
</comment>
<evidence type="ECO:0000256" key="2">
    <source>
        <dbReference type="ARBA" id="ARBA00009817"/>
    </source>
</evidence>
<dbReference type="AlphaFoldDB" id="F6TBX5"/>
<evidence type="ECO:0000256" key="1">
    <source>
        <dbReference type="ARBA" id="ARBA00004496"/>
    </source>
</evidence>
<dbReference type="GeneTree" id="ENSGT00940000160320"/>
<accession>F6TBX5</accession>
<reference evidence="7" key="1">
    <citation type="submission" date="2025-08" db="UniProtKB">
        <authorList>
            <consortium name="Ensembl"/>
        </authorList>
    </citation>
    <scope>IDENTIFICATION</scope>
    <source>
        <strain evidence="7">Glennie</strain>
    </source>
</reference>
<dbReference type="FunCoup" id="F6TBX5">
    <property type="interactions" value="77"/>
</dbReference>
<dbReference type="SUPFAM" id="SSF55136">
    <property type="entry name" value="Probable bacterial effector-binding domain"/>
    <property type="match status" value="1"/>
</dbReference>
<dbReference type="InterPro" id="IPR011256">
    <property type="entry name" value="Reg_factor_effector_dom_sf"/>
</dbReference>
<dbReference type="Proteomes" id="UP000002279">
    <property type="component" value="Unplaced"/>
</dbReference>
<keyword evidence="4" id="KW-0963">Cytoplasm</keyword>
<comment type="similarity">
    <text evidence="2">Belongs to the HEBP family.</text>
</comment>
<dbReference type="GO" id="GO:0005737">
    <property type="term" value="C:cytoplasm"/>
    <property type="evidence" value="ECO:0007669"/>
    <property type="project" value="UniProtKB-SubCell"/>
</dbReference>
<dbReference type="GeneID" id="100091896"/>
<sequence>MLGVIKNSLFGAVETWPWTVLSRGGTDDVPYEERACEGGKFATVEVVGKPFDEALREAMPKVVKYAGGTNEKGVGMGMSVPVSFLVFPAEDGSFQQKVKVCFRIPNSFQADPPLPSDSSIQIEQREPMTVFSSQFGGFAKEADYAARWAQLRSVLEGTGPLRHDCCYFTGYDPPMKPFGRRNEVWLVRE</sequence>
<dbReference type="HOGENOM" id="CLU_068699_3_1_1"/>
<dbReference type="Ensembl" id="ENSOANT00000004578.3">
    <property type="protein sequence ID" value="ENSOANP00000004577.3"/>
    <property type="gene ID" value="ENSOANG00000002880.3"/>
</dbReference>